<dbReference type="Proteomes" id="UP001060215">
    <property type="component" value="Chromosome 3"/>
</dbReference>
<accession>A0ACC0IJ05</accession>
<evidence type="ECO:0000313" key="1">
    <source>
        <dbReference type="EMBL" id="KAI8025279.1"/>
    </source>
</evidence>
<comment type="caution">
    <text evidence="1">The sequence shown here is derived from an EMBL/GenBank/DDBJ whole genome shotgun (WGS) entry which is preliminary data.</text>
</comment>
<evidence type="ECO:0000313" key="2">
    <source>
        <dbReference type="Proteomes" id="UP001060215"/>
    </source>
</evidence>
<gene>
    <name evidence="1" type="ORF">LOK49_LG02G02992</name>
</gene>
<sequence>MFNRFMAKIRCGSSETSKRAPKGHFVVYAGDGDDDQEVMRRFVVPTSYLKDASFKQLLDKAAEESDFHSQKGIVLPCSDVSFQQLLDSISQRS</sequence>
<protein>
    <submittedName>
        <fullName evidence="1">Uncharacterized protein</fullName>
    </submittedName>
</protein>
<name>A0ACC0IJ05_9ERIC</name>
<dbReference type="EMBL" id="CM045760">
    <property type="protein sequence ID" value="KAI8025279.1"/>
    <property type="molecule type" value="Genomic_DNA"/>
</dbReference>
<proteinExistence type="predicted"/>
<organism evidence="1 2">
    <name type="scientific">Camellia lanceoleosa</name>
    <dbReference type="NCBI Taxonomy" id="1840588"/>
    <lineage>
        <taxon>Eukaryota</taxon>
        <taxon>Viridiplantae</taxon>
        <taxon>Streptophyta</taxon>
        <taxon>Embryophyta</taxon>
        <taxon>Tracheophyta</taxon>
        <taxon>Spermatophyta</taxon>
        <taxon>Magnoliopsida</taxon>
        <taxon>eudicotyledons</taxon>
        <taxon>Gunneridae</taxon>
        <taxon>Pentapetalae</taxon>
        <taxon>asterids</taxon>
        <taxon>Ericales</taxon>
        <taxon>Theaceae</taxon>
        <taxon>Camellia</taxon>
    </lineage>
</organism>
<reference evidence="1 2" key="1">
    <citation type="journal article" date="2022" name="Plant J.">
        <title>Chromosome-level genome of Camellia lanceoleosa provides a valuable resource for understanding genome evolution and self-incompatibility.</title>
        <authorList>
            <person name="Gong W."/>
            <person name="Xiao S."/>
            <person name="Wang L."/>
            <person name="Liao Z."/>
            <person name="Chang Y."/>
            <person name="Mo W."/>
            <person name="Hu G."/>
            <person name="Li W."/>
            <person name="Zhao G."/>
            <person name="Zhu H."/>
            <person name="Hu X."/>
            <person name="Ji K."/>
            <person name="Xiang X."/>
            <person name="Song Q."/>
            <person name="Yuan D."/>
            <person name="Jin S."/>
            <person name="Zhang L."/>
        </authorList>
    </citation>
    <scope>NUCLEOTIDE SEQUENCE [LARGE SCALE GENOMIC DNA]</scope>
    <source>
        <strain evidence="1">SQ_2022a</strain>
    </source>
</reference>
<keyword evidence="2" id="KW-1185">Reference proteome</keyword>